<dbReference type="HAMAP" id="MF_01151">
    <property type="entry name" value="GrpE"/>
    <property type="match status" value="1"/>
</dbReference>
<dbReference type="EMBL" id="VCIW01000002">
    <property type="protein sequence ID" value="TLS53743.1"/>
    <property type="molecule type" value="Genomic_DNA"/>
</dbReference>
<accession>A0A5R9GL07</accession>
<proteinExistence type="inferred from homology"/>
<evidence type="ECO:0000256" key="1">
    <source>
        <dbReference type="ARBA" id="ARBA00004496"/>
    </source>
</evidence>
<dbReference type="GO" id="GO:0006457">
    <property type="term" value="P:protein folding"/>
    <property type="evidence" value="ECO:0007669"/>
    <property type="project" value="InterPro"/>
</dbReference>
<evidence type="ECO:0000256" key="3">
    <source>
        <dbReference type="ARBA" id="ARBA00011738"/>
    </source>
</evidence>
<dbReference type="PROSITE" id="PS01071">
    <property type="entry name" value="GRPE"/>
    <property type="match status" value="1"/>
</dbReference>
<reference evidence="14 15" key="1">
    <citation type="submission" date="2019-05" db="EMBL/GenBank/DDBJ databases">
        <authorList>
            <person name="Narsing Rao M.P."/>
            <person name="Li W.J."/>
        </authorList>
    </citation>
    <scope>NUCLEOTIDE SEQUENCE [LARGE SCALE GENOMIC DNA]</scope>
    <source>
        <strain evidence="14 15">SYSU_K30003</strain>
    </source>
</reference>
<dbReference type="RefSeq" id="WP_138193060.1">
    <property type="nucleotide sequence ID" value="NZ_VCIW01000002.1"/>
</dbReference>
<keyword evidence="5 10" id="KW-0346">Stress response</keyword>
<evidence type="ECO:0000256" key="4">
    <source>
        <dbReference type="ARBA" id="ARBA00022490"/>
    </source>
</evidence>
<dbReference type="PRINTS" id="PR00773">
    <property type="entry name" value="GRPEPROTEIN"/>
</dbReference>
<feature type="region of interest" description="Disordered" evidence="13">
    <location>
        <begin position="1"/>
        <end position="30"/>
    </location>
</feature>
<name>A0A5R9GL07_9BACL</name>
<evidence type="ECO:0000256" key="2">
    <source>
        <dbReference type="ARBA" id="ARBA00009054"/>
    </source>
</evidence>
<dbReference type="GO" id="GO:0051087">
    <property type="term" value="F:protein-folding chaperone binding"/>
    <property type="evidence" value="ECO:0007669"/>
    <property type="project" value="InterPro"/>
</dbReference>
<dbReference type="GO" id="GO:0000774">
    <property type="term" value="F:adenyl-nucleotide exchange factor activity"/>
    <property type="evidence" value="ECO:0007669"/>
    <property type="project" value="InterPro"/>
</dbReference>
<dbReference type="InterPro" id="IPR009012">
    <property type="entry name" value="GrpE_head"/>
</dbReference>
<dbReference type="InterPro" id="IPR013805">
    <property type="entry name" value="GrpE_CC"/>
</dbReference>
<dbReference type="AlphaFoldDB" id="A0A5R9GL07"/>
<dbReference type="SUPFAM" id="SSF51064">
    <property type="entry name" value="Head domain of nucleotide exchange factor GrpE"/>
    <property type="match status" value="1"/>
</dbReference>
<dbReference type="GO" id="GO:0051082">
    <property type="term" value="F:unfolded protein binding"/>
    <property type="evidence" value="ECO:0007669"/>
    <property type="project" value="TreeGrafter"/>
</dbReference>
<dbReference type="GO" id="GO:0005737">
    <property type="term" value="C:cytoplasm"/>
    <property type="evidence" value="ECO:0007669"/>
    <property type="project" value="UniProtKB-SubCell"/>
</dbReference>
<evidence type="ECO:0000313" key="15">
    <source>
        <dbReference type="Proteomes" id="UP000309676"/>
    </source>
</evidence>
<evidence type="ECO:0000256" key="6">
    <source>
        <dbReference type="ARBA" id="ARBA00023186"/>
    </source>
</evidence>
<evidence type="ECO:0000256" key="11">
    <source>
        <dbReference type="RuleBase" id="RU000639"/>
    </source>
</evidence>
<comment type="subunit">
    <text evidence="3 10">Homodimer.</text>
</comment>
<dbReference type="Pfam" id="PF01025">
    <property type="entry name" value="GrpE"/>
    <property type="match status" value="1"/>
</dbReference>
<keyword evidence="4 10" id="KW-0963">Cytoplasm</keyword>
<comment type="subcellular location">
    <subcellularLocation>
        <location evidence="1 10">Cytoplasm</location>
    </subcellularLocation>
</comment>
<evidence type="ECO:0000313" key="14">
    <source>
        <dbReference type="EMBL" id="TLS53743.1"/>
    </source>
</evidence>
<dbReference type="SUPFAM" id="SSF58014">
    <property type="entry name" value="Coiled-coil domain of nucleotide exchange factor GrpE"/>
    <property type="match status" value="1"/>
</dbReference>
<sequence>MKQETEKEQGTTPAEEIAMESGETTEAAETVEAEVVETGASELEAAKRTAEENYQRYLRTQADFDNFRRRARTEKEEFAKYASQKLIEGLLPIIDNFDRAIAASREHSDFDSLAKGVEMIQRQLGQLLESEGLQAIEAIGQPFNPELHQAIMQVPAEEGGASGIVLEELQKGYMLKEKVIRPSMVKVTE</sequence>
<comment type="caution">
    <text evidence="14">The sequence shown here is derived from an EMBL/GenBank/DDBJ whole genome shotgun (WGS) entry which is preliminary data.</text>
</comment>
<dbReference type="Gene3D" id="3.90.20.20">
    <property type="match status" value="1"/>
</dbReference>
<evidence type="ECO:0000256" key="5">
    <source>
        <dbReference type="ARBA" id="ARBA00023016"/>
    </source>
</evidence>
<evidence type="ECO:0000256" key="8">
    <source>
        <dbReference type="ARBA" id="ARBA00072274"/>
    </source>
</evidence>
<evidence type="ECO:0000256" key="9">
    <source>
        <dbReference type="ARBA" id="ARBA00076414"/>
    </source>
</evidence>
<dbReference type="CDD" id="cd00446">
    <property type="entry name" value="GrpE"/>
    <property type="match status" value="1"/>
</dbReference>
<dbReference type="Gene3D" id="2.30.22.10">
    <property type="entry name" value="Head domain of nucleotide exchange factor GrpE"/>
    <property type="match status" value="1"/>
</dbReference>
<gene>
    <name evidence="10 14" type="primary">grpE</name>
    <name evidence="14" type="ORF">FE782_05610</name>
</gene>
<dbReference type="FunFam" id="2.30.22.10:FF:000001">
    <property type="entry name" value="Protein GrpE"/>
    <property type="match status" value="1"/>
</dbReference>
<comment type="similarity">
    <text evidence="2 10 12">Belongs to the GrpE family.</text>
</comment>
<evidence type="ECO:0000256" key="13">
    <source>
        <dbReference type="SAM" id="MobiDB-lite"/>
    </source>
</evidence>
<comment type="function">
    <text evidence="7 10 11">Participates actively in the response to hyperosmotic and heat shock by preventing the aggregation of stress-denatured proteins, in association with DnaK and GrpE. It is the nucleotide exchange factor for DnaK and may function as a thermosensor. Unfolded proteins bind initially to DnaJ; upon interaction with the DnaJ-bound protein, DnaK hydrolyzes its bound ATP, resulting in the formation of a stable complex. GrpE releases ADP from DnaK; ATP binding to DnaK triggers the release of the substrate protein, thus completing the reaction cycle. Several rounds of ATP-dependent interactions between DnaJ, DnaK and GrpE are required for fully efficient folding.</text>
</comment>
<protein>
    <recommendedName>
        <fullName evidence="8 10">Protein GrpE</fullName>
    </recommendedName>
    <alternativeName>
        <fullName evidence="9 10">HSP-70 cofactor</fullName>
    </alternativeName>
</protein>
<evidence type="ECO:0000256" key="10">
    <source>
        <dbReference type="HAMAP-Rule" id="MF_01151"/>
    </source>
</evidence>
<organism evidence="14 15">
    <name type="scientific">Paenibacillus antri</name>
    <dbReference type="NCBI Taxonomy" id="2582848"/>
    <lineage>
        <taxon>Bacteria</taxon>
        <taxon>Bacillati</taxon>
        <taxon>Bacillota</taxon>
        <taxon>Bacilli</taxon>
        <taxon>Bacillales</taxon>
        <taxon>Paenibacillaceae</taxon>
        <taxon>Paenibacillus</taxon>
    </lineage>
</organism>
<dbReference type="NCBIfam" id="NF010738">
    <property type="entry name" value="PRK14140.1"/>
    <property type="match status" value="1"/>
</dbReference>
<dbReference type="GO" id="GO:0042803">
    <property type="term" value="F:protein homodimerization activity"/>
    <property type="evidence" value="ECO:0007669"/>
    <property type="project" value="InterPro"/>
</dbReference>
<evidence type="ECO:0000256" key="7">
    <source>
        <dbReference type="ARBA" id="ARBA00053401"/>
    </source>
</evidence>
<dbReference type="PANTHER" id="PTHR21237">
    <property type="entry name" value="GRPE PROTEIN"/>
    <property type="match status" value="1"/>
</dbReference>
<keyword evidence="15" id="KW-1185">Reference proteome</keyword>
<dbReference type="Proteomes" id="UP000309676">
    <property type="component" value="Unassembled WGS sequence"/>
</dbReference>
<keyword evidence="6 10" id="KW-0143">Chaperone</keyword>
<dbReference type="OrthoDB" id="9812586at2"/>
<evidence type="ECO:0000256" key="12">
    <source>
        <dbReference type="RuleBase" id="RU004478"/>
    </source>
</evidence>
<dbReference type="PANTHER" id="PTHR21237:SF23">
    <property type="entry name" value="GRPE PROTEIN HOMOLOG, MITOCHONDRIAL"/>
    <property type="match status" value="1"/>
</dbReference>
<dbReference type="InterPro" id="IPR000740">
    <property type="entry name" value="GrpE"/>
</dbReference>